<dbReference type="PIRSF" id="PIRSF003078">
    <property type="entry name" value="GidB"/>
    <property type="match status" value="1"/>
</dbReference>
<keyword evidence="5 6" id="KW-0949">S-adenosyl-L-methionine</keyword>
<feature type="binding site" evidence="6">
    <location>
        <position position="70"/>
    </location>
    <ligand>
        <name>S-adenosyl-L-methionine</name>
        <dbReference type="ChEBI" id="CHEBI:59789"/>
    </ligand>
</feature>
<dbReference type="SUPFAM" id="SSF53335">
    <property type="entry name" value="S-adenosyl-L-methionine-dependent methyltransferases"/>
    <property type="match status" value="1"/>
</dbReference>
<dbReference type="HAMAP" id="MF_00074">
    <property type="entry name" value="16SrRNA_methyltr_G"/>
    <property type="match status" value="1"/>
</dbReference>
<dbReference type="GO" id="GO:0005829">
    <property type="term" value="C:cytosol"/>
    <property type="evidence" value="ECO:0007669"/>
    <property type="project" value="TreeGrafter"/>
</dbReference>
<evidence type="ECO:0000256" key="3">
    <source>
        <dbReference type="ARBA" id="ARBA00022603"/>
    </source>
</evidence>
<organism evidence="7 8">
    <name type="scientific">Pseudoruegeria aquimaris</name>
    <dbReference type="NCBI Taxonomy" id="393663"/>
    <lineage>
        <taxon>Bacteria</taxon>
        <taxon>Pseudomonadati</taxon>
        <taxon>Pseudomonadota</taxon>
        <taxon>Alphaproteobacteria</taxon>
        <taxon>Rhodobacterales</taxon>
        <taxon>Roseobacteraceae</taxon>
        <taxon>Pseudoruegeria</taxon>
    </lineage>
</organism>
<evidence type="ECO:0000256" key="4">
    <source>
        <dbReference type="ARBA" id="ARBA00022679"/>
    </source>
</evidence>
<dbReference type="PANTHER" id="PTHR31760:SF0">
    <property type="entry name" value="S-ADENOSYL-L-METHIONINE-DEPENDENT METHYLTRANSFERASES SUPERFAMILY PROTEIN"/>
    <property type="match status" value="1"/>
</dbReference>
<dbReference type="InterPro" id="IPR003682">
    <property type="entry name" value="rRNA_ssu_MeTfrase_G"/>
</dbReference>
<keyword evidence="4 6" id="KW-0808">Transferase</keyword>
<evidence type="ECO:0000313" key="8">
    <source>
        <dbReference type="Proteomes" id="UP000193409"/>
    </source>
</evidence>
<comment type="similarity">
    <text evidence="6">Belongs to the methyltransferase superfamily. RNA methyltransferase RsmG family.</text>
</comment>
<dbReference type="EC" id="2.1.1.170" evidence="6"/>
<evidence type="ECO:0000256" key="2">
    <source>
        <dbReference type="ARBA" id="ARBA00022552"/>
    </source>
</evidence>
<feature type="binding site" evidence="6">
    <location>
        <position position="138"/>
    </location>
    <ligand>
        <name>S-adenosyl-L-methionine</name>
        <dbReference type="ChEBI" id="CHEBI:59789"/>
    </ligand>
</feature>
<keyword evidence="3 6" id="KW-0489">Methyltransferase</keyword>
<keyword evidence="2 6" id="KW-0698">rRNA processing</keyword>
<evidence type="ECO:0000256" key="5">
    <source>
        <dbReference type="ARBA" id="ARBA00022691"/>
    </source>
</evidence>
<comment type="subcellular location">
    <subcellularLocation>
        <location evidence="6">Cytoplasm</location>
    </subcellularLocation>
</comment>
<proteinExistence type="inferred from homology"/>
<feature type="binding site" evidence="6">
    <location>
        <begin position="124"/>
        <end position="125"/>
    </location>
    <ligand>
        <name>S-adenosyl-L-methionine</name>
        <dbReference type="ChEBI" id="CHEBI:59789"/>
    </ligand>
</feature>
<dbReference type="Proteomes" id="UP000193409">
    <property type="component" value="Unassembled WGS sequence"/>
</dbReference>
<dbReference type="RefSeq" id="WP_085867590.1">
    <property type="nucleotide sequence ID" value="NZ_FWFQ01000005.1"/>
</dbReference>
<comment type="caution">
    <text evidence="6">Lacks conserved residue(s) required for the propagation of feature annotation.</text>
</comment>
<protein>
    <recommendedName>
        <fullName evidence="6">Ribosomal RNA small subunit methyltransferase G</fullName>
        <ecNumber evidence="6">2.1.1.170</ecNumber>
    </recommendedName>
    <alternativeName>
        <fullName evidence="6">16S rRNA 7-methylguanosine methyltransferase</fullName>
        <shortName evidence="6">16S rRNA m7G methyltransferase</shortName>
    </alternativeName>
</protein>
<sequence length="205" mass="22473">MTSKPDALADVSRETMERLEIYAALLKKWNPAINLVAKSTLGDLWQRHIVDSVQVFSRAPETVDHWVDIGSGGGFPGMVCAILAAEKRGGCRFTLIESDQRKAAFLRTVARDTGAKVDVLAKRIESVPPQNADVLSARALASLDKLFEFAECHLKPTGRALFPKGESYQQEIEEARARWHFSADVIPSITDGKAVVLSIGGLERV</sequence>
<name>A0A1Y5RSS8_9RHOB</name>
<evidence type="ECO:0000313" key="7">
    <source>
        <dbReference type="EMBL" id="SLN24622.1"/>
    </source>
</evidence>
<dbReference type="InterPro" id="IPR029063">
    <property type="entry name" value="SAM-dependent_MTases_sf"/>
</dbReference>
<accession>A0A1Y5RSS8</accession>
<dbReference type="GO" id="GO:0070043">
    <property type="term" value="F:rRNA (guanine-N7-)-methyltransferase activity"/>
    <property type="evidence" value="ECO:0007669"/>
    <property type="project" value="UniProtKB-UniRule"/>
</dbReference>
<comment type="catalytic activity">
    <reaction evidence="6">
        <text>guanosine(527) in 16S rRNA + S-adenosyl-L-methionine = N(7)-methylguanosine(527) in 16S rRNA + S-adenosyl-L-homocysteine</text>
        <dbReference type="Rhea" id="RHEA:42732"/>
        <dbReference type="Rhea" id="RHEA-COMP:10209"/>
        <dbReference type="Rhea" id="RHEA-COMP:10210"/>
        <dbReference type="ChEBI" id="CHEBI:57856"/>
        <dbReference type="ChEBI" id="CHEBI:59789"/>
        <dbReference type="ChEBI" id="CHEBI:74269"/>
        <dbReference type="ChEBI" id="CHEBI:74480"/>
        <dbReference type="EC" id="2.1.1.170"/>
    </reaction>
</comment>
<dbReference type="Gene3D" id="3.40.50.150">
    <property type="entry name" value="Vaccinia Virus protein VP39"/>
    <property type="match status" value="1"/>
</dbReference>
<feature type="binding site" evidence="6">
    <location>
        <position position="75"/>
    </location>
    <ligand>
        <name>S-adenosyl-L-methionine</name>
        <dbReference type="ChEBI" id="CHEBI:59789"/>
    </ligand>
</feature>
<dbReference type="PANTHER" id="PTHR31760">
    <property type="entry name" value="S-ADENOSYL-L-METHIONINE-DEPENDENT METHYLTRANSFERASES SUPERFAMILY PROTEIN"/>
    <property type="match status" value="1"/>
</dbReference>
<dbReference type="EMBL" id="FWFQ01000005">
    <property type="protein sequence ID" value="SLN24622.1"/>
    <property type="molecule type" value="Genomic_DNA"/>
</dbReference>
<dbReference type="Pfam" id="PF02527">
    <property type="entry name" value="GidB"/>
    <property type="match status" value="1"/>
</dbReference>
<keyword evidence="1 6" id="KW-0963">Cytoplasm</keyword>
<gene>
    <name evidence="6 7" type="primary">rsmG</name>
    <name evidence="7" type="ORF">PSA7680_01031</name>
</gene>
<dbReference type="NCBIfam" id="TIGR00138">
    <property type="entry name" value="rsmG_gidB"/>
    <property type="match status" value="1"/>
</dbReference>
<comment type="function">
    <text evidence="6">Specifically methylates the N7 position of guanine in position 527 of 16S rRNA.</text>
</comment>
<keyword evidence="8" id="KW-1185">Reference proteome</keyword>
<evidence type="ECO:0000256" key="6">
    <source>
        <dbReference type="HAMAP-Rule" id="MF_00074"/>
    </source>
</evidence>
<dbReference type="OrthoDB" id="9808773at2"/>
<reference evidence="7 8" key="1">
    <citation type="submission" date="2017-03" db="EMBL/GenBank/DDBJ databases">
        <authorList>
            <person name="Afonso C.L."/>
            <person name="Miller P.J."/>
            <person name="Scott M.A."/>
            <person name="Spackman E."/>
            <person name="Goraichik I."/>
            <person name="Dimitrov K.M."/>
            <person name="Suarez D.L."/>
            <person name="Swayne D.E."/>
        </authorList>
    </citation>
    <scope>NUCLEOTIDE SEQUENCE [LARGE SCALE GENOMIC DNA]</scope>
    <source>
        <strain evidence="7 8">CECT 7680</strain>
    </source>
</reference>
<evidence type="ECO:0000256" key="1">
    <source>
        <dbReference type="ARBA" id="ARBA00022490"/>
    </source>
</evidence>
<dbReference type="AlphaFoldDB" id="A0A1Y5RSS8"/>